<dbReference type="InterPro" id="IPR036396">
    <property type="entry name" value="Cyt_P450_sf"/>
</dbReference>
<dbReference type="GO" id="GO:0020037">
    <property type="term" value="F:heme binding"/>
    <property type="evidence" value="ECO:0007669"/>
    <property type="project" value="InterPro"/>
</dbReference>
<dbReference type="PRINTS" id="PR00385">
    <property type="entry name" value="P450"/>
</dbReference>
<dbReference type="GO" id="GO:0005506">
    <property type="term" value="F:iron ion binding"/>
    <property type="evidence" value="ECO:0007669"/>
    <property type="project" value="InterPro"/>
</dbReference>
<dbReference type="InterPro" id="IPR001128">
    <property type="entry name" value="Cyt_P450"/>
</dbReference>
<sequence>MHSLLGALQHHAMRRLARRYGPVMLLRLSYVRTVVVSSPEAAREVMKTHDTIFANRPVYVTMDIFTFGGQSISFAPYGSRHWKELRRLCATDLLSPKRILSFRPIREEEMAGMVRSVAASPTAPLVNVSDREMEKVLNLLAGFNLVDMFPTSRLARVLGGRSLRAARQVHARIHSIMVSMIRDHATAVESRVAVAGRGNNGAADNEDLLDTLLRLQRDGVLDTTLSTEIISATLFELFSTGSETTATTITWAMSELMRNPRAMERAQSDIRKLHGKAEVKEEDIEGKLHYLQTVIKEPLRLHALKDRGELNRSLKNLFR</sequence>
<dbReference type="PRINTS" id="PR00463">
    <property type="entry name" value="EP450I"/>
</dbReference>
<evidence type="ECO:0000256" key="2">
    <source>
        <dbReference type="ARBA" id="ARBA00022723"/>
    </source>
</evidence>
<dbReference type="SUPFAM" id="SSF48264">
    <property type="entry name" value="Cytochrome P450"/>
    <property type="match status" value="1"/>
</dbReference>
<dbReference type="AlphaFoldDB" id="A0A1E5UMD3"/>
<dbReference type="OrthoDB" id="2789670at2759"/>
<dbReference type="InterPro" id="IPR002401">
    <property type="entry name" value="Cyt_P450_E_grp-I"/>
</dbReference>
<comment type="caution">
    <text evidence="4">The sequence shown here is derived from an EMBL/GenBank/DDBJ whole genome shotgun (WGS) entry which is preliminary data.</text>
</comment>
<evidence type="ECO:0000313" key="4">
    <source>
        <dbReference type="EMBL" id="OEL14044.1"/>
    </source>
</evidence>
<keyword evidence="5" id="KW-1185">Reference proteome</keyword>
<evidence type="ECO:0000256" key="1">
    <source>
        <dbReference type="ARBA" id="ARBA00010617"/>
    </source>
</evidence>
<protein>
    <submittedName>
        <fullName evidence="4">Germacrene A oxidase</fullName>
    </submittedName>
</protein>
<evidence type="ECO:0000313" key="5">
    <source>
        <dbReference type="Proteomes" id="UP000095767"/>
    </source>
</evidence>
<dbReference type="EMBL" id="LWDX02071305">
    <property type="protein sequence ID" value="OEL14044.1"/>
    <property type="molecule type" value="Genomic_DNA"/>
</dbReference>
<evidence type="ECO:0000256" key="3">
    <source>
        <dbReference type="ARBA" id="ARBA00023004"/>
    </source>
</evidence>
<name>A0A1E5UMD3_9POAL</name>
<comment type="similarity">
    <text evidence="1">Belongs to the cytochrome P450 family.</text>
</comment>
<dbReference type="GO" id="GO:0004497">
    <property type="term" value="F:monooxygenase activity"/>
    <property type="evidence" value="ECO:0007669"/>
    <property type="project" value="InterPro"/>
</dbReference>
<keyword evidence="3" id="KW-0408">Iron</keyword>
<dbReference type="STRING" id="888268.A0A1E5UMD3"/>
<gene>
    <name evidence="4" type="ORF">BAE44_0024937</name>
</gene>
<dbReference type="Pfam" id="PF00067">
    <property type="entry name" value="p450"/>
    <property type="match status" value="2"/>
</dbReference>
<dbReference type="PANTHER" id="PTHR47955">
    <property type="entry name" value="CYTOCHROME P450 FAMILY 71 PROTEIN"/>
    <property type="match status" value="1"/>
</dbReference>
<dbReference type="GO" id="GO:0016705">
    <property type="term" value="F:oxidoreductase activity, acting on paired donors, with incorporation or reduction of molecular oxygen"/>
    <property type="evidence" value="ECO:0007669"/>
    <property type="project" value="InterPro"/>
</dbReference>
<proteinExistence type="inferred from homology"/>
<dbReference type="Proteomes" id="UP000095767">
    <property type="component" value="Unassembled WGS sequence"/>
</dbReference>
<dbReference type="PANTHER" id="PTHR47955:SF11">
    <property type="entry name" value="4-HYDROXYPHENYLACETALDEHYDE OXIME MONOOXYGENASE"/>
    <property type="match status" value="1"/>
</dbReference>
<keyword evidence="2" id="KW-0479">Metal-binding</keyword>
<organism evidence="4 5">
    <name type="scientific">Dichanthelium oligosanthes</name>
    <dbReference type="NCBI Taxonomy" id="888268"/>
    <lineage>
        <taxon>Eukaryota</taxon>
        <taxon>Viridiplantae</taxon>
        <taxon>Streptophyta</taxon>
        <taxon>Embryophyta</taxon>
        <taxon>Tracheophyta</taxon>
        <taxon>Spermatophyta</taxon>
        <taxon>Magnoliopsida</taxon>
        <taxon>Liliopsida</taxon>
        <taxon>Poales</taxon>
        <taxon>Poaceae</taxon>
        <taxon>PACMAD clade</taxon>
        <taxon>Panicoideae</taxon>
        <taxon>Panicodae</taxon>
        <taxon>Paniceae</taxon>
        <taxon>Dichantheliinae</taxon>
        <taxon>Dichanthelium</taxon>
    </lineage>
</organism>
<reference evidence="4 5" key="1">
    <citation type="submission" date="2016-09" db="EMBL/GenBank/DDBJ databases">
        <title>The draft genome of Dichanthelium oligosanthes: A C3 panicoid grass species.</title>
        <authorList>
            <person name="Studer A.J."/>
            <person name="Schnable J.C."/>
            <person name="Brutnell T.P."/>
        </authorList>
    </citation>
    <scope>NUCLEOTIDE SEQUENCE [LARGE SCALE GENOMIC DNA]</scope>
    <source>
        <strain evidence="5">cv. Kellogg 1175</strain>
        <tissue evidence="4">Leaf</tissue>
    </source>
</reference>
<accession>A0A1E5UMD3</accession>
<dbReference type="Gene3D" id="1.10.630.10">
    <property type="entry name" value="Cytochrome P450"/>
    <property type="match status" value="1"/>
</dbReference>